<evidence type="ECO:0000259" key="7">
    <source>
        <dbReference type="PROSITE" id="PS51186"/>
    </source>
</evidence>
<dbReference type="Pfam" id="PF13549">
    <property type="entry name" value="ATP-grasp_5"/>
    <property type="match status" value="1"/>
</dbReference>
<dbReference type="CDD" id="cd04301">
    <property type="entry name" value="NAT_SF"/>
    <property type="match status" value="1"/>
</dbReference>
<dbReference type="RefSeq" id="WP_073038744.1">
    <property type="nucleotide sequence ID" value="NZ_FQVB01000017.1"/>
</dbReference>
<dbReference type="SUPFAM" id="SSF56059">
    <property type="entry name" value="Glutathione synthetase ATP-binding domain-like"/>
    <property type="match status" value="1"/>
</dbReference>
<protein>
    <submittedName>
        <fullName evidence="8">Acetyltransferase</fullName>
    </submittedName>
</protein>
<dbReference type="Gene3D" id="3.40.50.720">
    <property type="entry name" value="NAD(P)-binding Rossmann-like Domain"/>
    <property type="match status" value="1"/>
</dbReference>
<comment type="similarity">
    <text evidence="4">In the N-terminal section; belongs to the acetate CoA ligase alpha subunit family.</text>
</comment>
<dbReference type="GO" id="GO:0005524">
    <property type="term" value="F:ATP binding"/>
    <property type="evidence" value="ECO:0007669"/>
    <property type="project" value="UniProtKB-UniRule"/>
</dbReference>
<dbReference type="SUPFAM" id="SSF51735">
    <property type="entry name" value="NAD(P)-binding Rossmann-fold domains"/>
    <property type="match status" value="1"/>
</dbReference>
<dbReference type="AlphaFoldDB" id="A0A1M5BBQ8"/>
<keyword evidence="2 5" id="KW-0547">Nucleotide-binding</keyword>
<dbReference type="Pfam" id="PF00583">
    <property type="entry name" value="Acetyltransf_1"/>
    <property type="match status" value="1"/>
</dbReference>
<keyword evidence="8" id="KW-0808">Transferase</keyword>
<dbReference type="PANTHER" id="PTHR43334">
    <property type="entry name" value="ACETATE--COA LIGASE [ADP-FORMING]"/>
    <property type="match status" value="1"/>
</dbReference>
<dbReference type="Proteomes" id="UP000184076">
    <property type="component" value="Unassembled WGS sequence"/>
</dbReference>
<dbReference type="Pfam" id="PF13607">
    <property type="entry name" value="Succ_CoA_lig"/>
    <property type="match status" value="1"/>
</dbReference>
<dbReference type="GO" id="GO:0046872">
    <property type="term" value="F:metal ion binding"/>
    <property type="evidence" value="ECO:0007669"/>
    <property type="project" value="InterPro"/>
</dbReference>
<evidence type="ECO:0000256" key="1">
    <source>
        <dbReference type="ARBA" id="ARBA00022598"/>
    </source>
</evidence>
<dbReference type="Gene3D" id="3.40.630.30">
    <property type="match status" value="1"/>
</dbReference>
<evidence type="ECO:0000259" key="6">
    <source>
        <dbReference type="PROSITE" id="PS50975"/>
    </source>
</evidence>
<dbReference type="InterPro" id="IPR051538">
    <property type="entry name" value="Acyl-CoA_Synth/Transferase"/>
</dbReference>
<name>A0A1M5BBQ8_9BACT</name>
<feature type="domain" description="N-acetyltransferase" evidence="7">
    <location>
        <begin position="734"/>
        <end position="890"/>
    </location>
</feature>
<dbReference type="InterPro" id="IPR011761">
    <property type="entry name" value="ATP-grasp"/>
</dbReference>
<dbReference type="SUPFAM" id="SSF55729">
    <property type="entry name" value="Acyl-CoA N-acyltransferases (Nat)"/>
    <property type="match status" value="1"/>
</dbReference>
<dbReference type="STRING" id="1121391.SAMN02745206_01890"/>
<dbReference type="InterPro" id="IPR016102">
    <property type="entry name" value="Succinyl-CoA_synth-like"/>
</dbReference>
<dbReference type="EMBL" id="FQVB01000017">
    <property type="protein sequence ID" value="SHF39963.1"/>
    <property type="molecule type" value="Genomic_DNA"/>
</dbReference>
<dbReference type="InterPro" id="IPR032875">
    <property type="entry name" value="Succ_CoA_lig_flav_dom"/>
</dbReference>
<dbReference type="FunFam" id="3.30.1490.20:FF:000020">
    <property type="entry name" value="Protein lysine acetyltransferase"/>
    <property type="match status" value="1"/>
</dbReference>
<dbReference type="GO" id="GO:0016747">
    <property type="term" value="F:acyltransferase activity, transferring groups other than amino-acyl groups"/>
    <property type="evidence" value="ECO:0007669"/>
    <property type="project" value="InterPro"/>
</dbReference>
<evidence type="ECO:0000313" key="9">
    <source>
        <dbReference type="Proteomes" id="UP000184076"/>
    </source>
</evidence>
<dbReference type="InterPro" id="IPR013815">
    <property type="entry name" value="ATP_grasp_subdomain_1"/>
</dbReference>
<evidence type="ECO:0000313" key="8">
    <source>
        <dbReference type="EMBL" id="SHF39963.1"/>
    </source>
</evidence>
<gene>
    <name evidence="8" type="ORF">SAMN02745206_01890</name>
</gene>
<sequence length="902" mass="97546">MGLRNLDRIFKPKSVAVVGASERGDSVGGAVMRNLVEGGYAGAIHPVNPKRKTIRGLEAWPTLGRVPGPVDLAVVATPINTVPAIIRECAAKGVGGAVVLSAGGKETGEEGRRIEEAIRLEAAQAGVRIIGPNCLGIICPGEHLNASFAAHMPKPGRLAFISQSGALCTAILDLSLKEGIGFSHFVSIGSMLDVDFADLIDFLGNEPRVTSILLYVESIPHMRRFMSAARAVSRIKPIVVLKSGRSPAGARAASSHTGAMAGEDVLYDAAFKRAGVVRVQTIGELFDCAELLAKQPRPEGPGLAIITNAGGPGVMAADALADYGLEPVALSEETLTKLDAFLPPFWSRNNPVDILGDASPERYARALQVCIQAPEVHGVLLILTPQAMTDPTAVAREVARTAIRRPCPVLASWMGGVDVEEGRNVLNQAGLPTYPTPEAAIRAFLYLHEYEANLKMLREIPKRFRQDLTFDTDRARQIIRKGLARSNGVLTEVESKQLLEAYGIPVVATRLASDEDHAVSLALELGFPVAMKICSPDILHKTEAGGVRLNLHNEADVRSAFRALLQSARVYMPSADIHGVAVQPMVPGGQVEIIVGAKKDDQFGPALLFGMGGILAEILKDRAVGLPPLNRALARQLMENTKVHRVLQGYRRMPPADMEAMEELLIRLSQLVTDFPEIMELDMNPVVLFQAKPWAVDARVLVRESRVPAPMHLIISPYPAAYELHTMTSGGLSVFTRPIRPEDAPLLVDLFHVLSPTSIYYRFFSPLKELSEDMLARFTQIDYDREIALVALEEGAGDGERMLGVARVISDPDGKRAEFAVLVGDPWHGKGVGALLLERCLRIAKERGIQTVYGTVLRENTQMLALGRKLGFAVCSVPETNECELTIDLTKVDFGNHESGRT</sequence>
<dbReference type="GO" id="GO:0043758">
    <property type="term" value="F:acetate-CoA ligase (ADP-forming) activity"/>
    <property type="evidence" value="ECO:0007669"/>
    <property type="project" value="InterPro"/>
</dbReference>
<accession>A0A1M5BBQ8</accession>
<dbReference type="Gene3D" id="3.40.50.261">
    <property type="entry name" value="Succinyl-CoA synthetase domains"/>
    <property type="match status" value="2"/>
</dbReference>
<dbReference type="OrthoDB" id="9807426at2"/>
<dbReference type="Pfam" id="PF13380">
    <property type="entry name" value="CoA_binding_2"/>
    <property type="match status" value="1"/>
</dbReference>
<dbReference type="SUPFAM" id="SSF52210">
    <property type="entry name" value="Succinyl-CoA synthetase domains"/>
    <property type="match status" value="2"/>
</dbReference>
<evidence type="ECO:0000256" key="3">
    <source>
        <dbReference type="ARBA" id="ARBA00022840"/>
    </source>
</evidence>
<evidence type="ECO:0000256" key="4">
    <source>
        <dbReference type="ARBA" id="ARBA00060888"/>
    </source>
</evidence>
<proteinExistence type="inferred from homology"/>
<dbReference type="InterPro" id="IPR043938">
    <property type="entry name" value="Ligase_CoA_dom"/>
</dbReference>
<evidence type="ECO:0000256" key="5">
    <source>
        <dbReference type="PROSITE-ProRule" id="PRU00409"/>
    </source>
</evidence>
<dbReference type="PROSITE" id="PS51186">
    <property type="entry name" value="GNAT"/>
    <property type="match status" value="1"/>
</dbReference>
<dbReference type="InterPro" id="IPR003781">
    <property type="entry name" value="CoA-bd"/>
</dbReference>
<dbReference type="InterPro" id="IPR036291">
    <property type="entry name" value="NAD(P)-bd_dom_sf"/>
</dbReference>
<dbReference type="SMART" id="SM00881">
    <property type="entry name" value="CoA_binding"/>
    <property type="match status" value="1"/>
</dbReference>
<feature type="domain" description="ATP-grasp" evidence="6">
    <location>
        <begin position="496"/>
        <end position="532"/>
    </location>
</feature>
<keyword evidence="9" id="KW-1185">Reference proteome</keyword>
<evidence type="ECO:0000256" key="2">
    <source>
        <dbReference type="ARBA" id="ARBA00022741"/>
    </source>
</evidence>
<dbReference type="Gene3D" id="3.30.1490.20">
    <property type="entry name" value="ATP-grasp fold, A domain"/>
    <property type="match status" value="1"/>
</dbReference>
<dbReference type="PANTHER" id="PTHR43334:SF1">
    <property type="entry name" value="3-HYDROXYPROPIONATE--COA LIGASE [ADP-FORMING]"/>
    <property type="match status" value="1"/>
</dbReference>
<dbReference type="Gene3D" id="3.30.470.20">
    <property type="entry name" value="ATP-grasp fold, B domain"/>
    <property type="match status" value="1"/>
</dbReference>
<organism evidence="8 9">
    <name type="scientific">Desulfacinum infernum DSM 9756</name>
    <dbReference type="NCBI Taxonomy" id="1121391"/>
    <lineage>
        <taxon>Bacteria</taxon>
        <taxon>Pseudomonadati</taxon>
        <taxon>Thermodesulfobacteriota</taxon>
        <taxon>Syntrophobacteria</taxon>
        <taxon>Syntrophobacterales</taxon>
        <taxon>Syntrophobacteraceae</taxon>
        <taxon>Desulfacinum</taxon>
    </lineage>
</organism>
<reference evidence="9" key="1">
    <citation type="submission" date="2016-11" db="EMBL/GenBank/DDBJ databases">
        <authorList>
            <person name="Varghese N."/>
            <person name="Submissions S."/>
        </authorList>
    </citation>
    <scope>NUCLEOTIDE SEQUENCE [LARGE SCALE GENOMIC DNA]</scope>
    <source>
        <strain evidence="9">DSM 9756</strain>
    </source>
</reference>
<keyword evidence="1" id="KW-0436">Ligase</keyword>
<dbReference type="InterPro" id="IPR000182">
    <property type="entry name" value="GNAT_dom"/>
</dbReference>
<dbReference type="PROSITE" id="PS50975">
    <property type="entry name" value="ATP_GRASP"/>
    <property type="match status" value="1"/>
</dbReference>
<keyword evidence="3 5" id="KW-0067">ATP-binding</keyword>
<dbReference type="Pfam" id="PF19045">
    <property type="entry name" value="Ligase_CoA_2"/>
    <property type="match status" value="1"/>
</dbReference>
<dbReference type="InterPro" id="IPR016181">
    <property type="entry name" value="Acyl_CoA_acyltransferase"/>
</dbReference>